<sequence>MSLMLLRSLWRQWRQSGLPWNIFIECLHGIHPRTHDIATDVAPAAVDADVDAADAADGVTVTAANDENIKSHRMPTSTTPSVAHPSSVAQNFLMIAWISCGMLHSFRTVVPHVVP</sequence>
<name>A0A7R9ZPA8_9STRA</name>
<proteinExistence type="predicted"/>
<accession>A0A7R9ZPA8</accession>
<protein>
    <submittedName>
        <fullName evidence="1">Uncharacterized protein</fullName>
    </submittedName>
</protein>
<dbReference type="AlphaFoldDB" id="A0A7R9ZPA8"/>
<evidence type="ECO:0000313" key="1">
    <source>
        <dbReference type="EMBL" id="CAD8336246.1"/>
    </source>
</evidence>
<dbReference type="EMBL" id="HBEF01013368">
    <property type="protein sequence ID" value="CAD8336246.1"/>
    <property type="molecule type" value="Transcribed_RNA"/>
</dbReference>
<gene>
    <name evidence="1" type="ORF">CAUS1442_LOCUS8374</name>
</gene>
<reference evidence="1" key="1">
    <citation type="submission" date="2021-01" db="EMBL/GenBank/DDBJ databases">
        <authorList>
            <person name="Corre E."/>
            <person name="Pelletier E."/>
            <person name="Niang G."/>
            <person name="Scheremetjew M."/>
            <person name="Finn R."/>
            <person name="Kale V."/>
            <person name="Holt S."/>
            <person name="Cochrane G."/>
            <person name="Meng A."/>
            <person name="Brown T."/>
            <person name="Cohen L."/>
        </authorList>
    </citation>
    <scope>NUCLEOTIDE SEQUENCE</scope>
    <source>
        <strain evidence="1">CCMP3328</strain>
    </source>
</reference>
<organism evidence="1">
    <name type="scientific">Craspedostauros australis</name>
    <dbReference type="NCBI Taxonomy" id="1486917"/>
    <lineage>
        <taxon>Eukaryota</taxon>
        <taxon>Sar</taxon>
        <taxon>Stramenopiles</taxon>
        <taxon>Ochrophyta</taxon>
        <taxon>Bacillariophyta</taxon>
        <taxon>Bacillariophyceae</taxon>
        <taxon>Bacillariophycidae</taxon>
        <taxon>Naviculales</taxon>
        <taxon>Naviculaceae</taxon>
        <taxon>Craspedostauros</taxon>
    </lineage>
</organism>